<sequence length="216" mass="24076">MVRLFRRGGHGRARASARPVRGTAALRVAVLGQVRATIEGAAVARRMIEGESPAVARREIGEVERRGDRRRSDLVSGLSTTLVTPLDREDLFRISRSIDDALDTLQDFVREADLYGFEDRKRYLPLLVAADEALVQLETAVATLWIKPAEVPMRSIEVKKAARRVTRAYREEFARTVVAGTGSLKHRELIKRLDWVGIRISEAADALSDGALKRGY</sequence>
<dbReference type="Proteomes" id="UP000280668">
    <property type="component" value="Unassembled WGS sequence"/>
</dbReference>
<dbReference type="EMBL" id="RKHK01000001">
    <property type="protein sequence ID" value="ROR73138.1"/>
    <property type="molecule type" value="Genomic_DNA"/>
</dbReference>
<protein>
    <recommendedName>
        <fullName evidence="4">DUF47 family protein</fullName>
    </recommendedName>
</protein>
<gene>
    <name evidence="2" type="ORF">EDD31_1504</name>
</gene>
<accession>A0A3N2BD22</accession>
<proteinExistence type="inferred from homology"/>
<evidence type="ECO:0000256" key="1">
    <source>
        <dbReference type="ARBA" id="ARBA00008591"/>
    </source>
</evidence>
<name>A0A3N2BD22_9MICO</name>
<dbReference type="Gene3D" id="1.20.58.220">
    <property type="entry name" value="Phosphate transport system protein phou homolog 2, domain 2"/>
    <property type="match status" value="1"/>
</dbReference>
<evidence type="ECO:0008006" key="4">
    <source>
        <dbReference type="Google" id="ProtNLM"/>
    </source>
</evidence>
<evidence type="ECO:0000313" key="3">
    <source>
        <dbReference type="Proteomes" id="UP000280668"/>
    </source>
</evidence>
<dbReference type="AlphaFoldDB" id="A0A3N2BD22"/>
<evidence type="ECO:0000313" key="2">
    <source>
        <dbReference type="EMBL" id="ROR73138.1"/>
    </source>
</evidence>
<dbReference type="InterPro" id="IPR018445">
    <property type="entry name" value="Put_Phosphate_transp_reg"/>
</dbReference>
<dbReference type="OrthoDB" id="3256141at2"/>
<organism evidence="2 3">
    <name type="scientific">Bogoriella caseilytica</name>
    <dbReference type="NCBI Taxonomy" id="56055"/>
    <lineage>
        <taxon>Bacteria</taxon>
        <taxon>Bacillati</taxon>
        <taxon>Actinomycetota</taxon>
        <taxon>Actinomycetes</taxon>
        <taxon>Micrococcales</taxon>
        <taxon>Bogoriellaceae</taxon>
        <taxon>Bogoriella</taxon>
    </lineage>
</organism>
<dbReference type="InterPro" id="IPR038078">
    <property type="entry name" value="PhoU-like_sf"/>
</dbReference>
<reference evidence="2 3" key="1">
    <citation type="submission" date="2018-11" db="EMBL/GenBank/DDBJ databases">
        <title>Sequencing the genomes of 1000 actinobacteria strains.</title>
        <authorList>
            <person name="Klenk H.-P."/>
        </authorList>
    </citation>
    <scope>NUCLEOTIDE SEQUENCE [LARGE SCALE GENOMIC DNA]</scope>
    <source>
        <strain evidence="2 3">DSM 11294</strain>
    </source>
</reference>
<comment type="similarity">
    <text evidence="1">Belongs to the UPF0111 family.</text>
</comment>
<comment type="caution">
    <text evidence="2">The sequence shown here is derived from an EMBL/GenBank/DDBJ whole genome shotgun (WGS) entry which is preliminary data.</text>
</comment>
<dbReference type="Pfam" id="PF01865">
    <property type="entry name" value="PhoU_div"/>
    <property type="match status" value="1"/>
</dbReference>
<keyword evidence="3" id="KW-1185">Reference proteome</keyword>